<organism evidence="1 2">
    <name type="scientific">Limimonas halophila</name>
    <dbReference type="NCBI Taxonomy" id="1082479"/>
    <lineage>
        <taxon>Bacteria</taxon>
        <taxon>Pseudomonadati</taxon>
        <taxon>Pseudomonadota</taxon>
        <taxon>Alphaproteobacteria</taxon>
        <taxon>Rhodospirillales</taxon>
        <taxon>Rhodovibrionaceae</taxon>
        <taxon>Limimonas</taxon>
    </lineage>
</organism>
<dbReference type="Proteomes" id="UP000199415">
    <property type="component" value="Unassembled WGS sequence"/>
</dbReference>
<keyword evidence="2" id="KW-1185">Reference proteome</keyword>
<sequence length="29" mass="3391">MNLKTIIEEKVRYSAETNSPFVPVKNLRI</sequence>
<gene>
    <name evidence="1" type="ORF">SAMN05216241_104161</name>
</gene>
<reference evidence="1 2" key="1">
    <citation type="submission" date="2016-10" db="EMBL/GenBank/DDBJ databases">
        <authorList>
            <person name="de Groot N.N."/>
        </authorList>
    </citation>
    <scope>NUCLEOTIDE SEQUENCE [LARGE SCALE GENOMIC DNA]</scope>
    <source>
        <strain evidence="1 2">DSM 25584</strain>
    </source>
</reference>
<evidence type="ECO:0000313" key="2">
    <source>
        <dbReference type="Proteomes" id="UP000199415"/>
    </source>
</evidence>
<proteinExistence type="predicted"/>
<name>A0A1G7QVC9_9PROT</name>
<protein>
    <submittedName>
        <fullName evidence="1">Uncharacterized protein</fullName>
    </submittedName>
</protein>
<dbReference type="EMBL" id="FNCE01000004">
    <property type="protein sequence ID" value="SDG02472.1"/>
    <property type="molecule type" value="Genomic_DNA"/>
</dbReference>
<evidence type="ECO:0000313" key="1">
    <source>
        <dbReference type="EMBL" id="SDG02472.1"/>
    </source>
</evidence>
<dbReference type="AlphaFoldDB" id="A0A1G7QVC9"/>
<accession>A0A1G7QVC9</accession>